<reference evidence="2" key="2">
    <citation type="submission" date="2015-01" db="EMBL/GenBank/DDBJ databases">
        <title>Evolutionary Origins and Diversification of the Mycorrhizal Mutualists.</title>
        <authorList>
            <consortium name="DOE Joint Genome Institute"/>
            <consortium name="Mycorrhizal Genomics Consortium"/>
            <person name="Kohler A."/>
            <person name="Kuo A."/>
            <person name="Nagy L.G."/>
            <person name="Floudas D."/>
            <person name="Copeland A."/>
            <person name="Barry K.W."/>
            <person name="Cichocki N."/>
            <person name="Veneault-Fourrey C."/>
            <person name="LaButti K."/>
            <person name="Lindquist E.A."/>
            <person name="Lipzen A."/>
            <person name="Lundell T."/>
            <person name="Morin E."/>
            <person name="Murat C."/>
            <person name="Riley R."/>
            <person name="Ohm R."/>
            <person name="Sun H."/>
            <person name="Tunlid A."/>
            <person name="Henrissat B."/>
            <person name="Grigoriev I.V."/>
            <person name="Hibbett D.S."/>
            <person name="Martin F."/>
        </authorList>
    </citation>
    <scope>NUCLEOTIDE SEQUENCE [LARGE SCALE GENOMIC DNA]</scope>
    <source>
        <strain evidence="2">h7</strain>
    </source>
</reference>
<evidence type="ECO:0000313" key="1">
    <source>
        <dbReference type="EMBL" id="KIM45521.1"/>
    </source>
</evidence>
<dbReference type="Proteomes" id="UP000053424">
    <property type="component" value="Unassembled WGS sequence"/>
</dbReference>
<gene>
    <name evidence="1" type="ORF">M413DRAFT_342997</name>
</gene>
<dbReference type="HOGENOM" id="CLU_1525339_0_0_1"/>
<dbReference type="OrthoDB" id="5424209at2759"/>
<organism evidence="1 2">
    <name type="scientific">Hebeloma cylindrosporum</name>
    <dbReference type="NCBI Taxonomy" id="76867"/>
    <lineage>
        <taxon>Eukaryota</taxon>
        <taxon>Fungi</taxon>
        <taxon>Dikarya</taxon>
        <taxon>Basidiomycota</taxon>
        <taxon>Agaricomycotina</taxon>
        <taxon>Agaricomycetes</taxon>
        <taxon>Agaricomycetidae</taxon>
        <taxon>Agaricales</taxon>
        <taxon>Agaricineae</taxon>
        <taxon>Hymenogastraceae</taxon>
        <taxon>Hebeloma</taxon>
    </lineage>
</organism>
<accession>A0A0C3CNY3</accession>
<name>A0A0C3CNY3_HEBCY</name>
<dbReference type="STRING" id="686832.A0A0C3CNY3"/>
<sequence>MAIPADEVAWNELQASIADEHASPQSITDPFRFPHSNLEAKHYYYGLGPILVARSGADKWKPPTSPDARKEFRMVPGNHPIRVAWNKLGPQLCDVLDSMGVKWNSMDLVRIGIVDEYAAPRPIPVVVWIRVRPNTVSGKDGLAAVMECKKVLVMNNIYNVRVEMVESVPWGTCGER</sequence>
<reference evidence="1 2" key="1">
    <citation type="submission" date="2014-04" db="EMBL/GenBank/DDBJ databases">
        <authorList>
            <consortium name="DOE Joint Genome Institute"/>
            <person name="Kuo A."/>
            <person name="Gay G."/>
            <person name="Dore J."/>
            <person name="Kohler A."/>
            <person name="Nagy L.G."/>
            <person name="Floudas D."/>
            <person name="Copeland A."/>
            <person name="Barry K.W."/>
            <person name="Cichocki N."/>
            <person name="Veneault-Fourrey C."/>
            <person name="LaButti K."/>
            <person name="Lindquist E.A."/>
            <person name="Lipzen A."/>
            <person name="Lundell T."/>
            <person name="Morin E."/>
            <person name="Murat C."/>
            <person name="Sun H."/>
            <person name="Tunlid A."/>
            <person name="Henrissat B."/>
            <person name="Grigoriev I.V."/>
            <person name="Hibbett D.S."/>
            <person name="Martin F."/>
            <person name="Nordberg H.P."/>
            <person name="Cantor M.N."/>
            <person name="Hua S.X."/>
        </authorList>
    </citation>
    <scope>NUCLEOTIDE SEQUENCE [LARGE SCALE GENOMIC DNA]</scope>
    <source>
        <strain evidence="2">h7</strain>
    </source>
</reference>
<proteinExistence type="predicted"/>
<dbReference type="AlphaFoldDB" id="A0A0C3CNY3"/>
<dbReference type="EMBL" id="KN831772">
    <property type="protein sequence ID" value="KIM45521.1"/>
    <property type="molecule type" value="Genomic_DNA"/>
</dbReference>
<evidence type="ECO:0000313" key="2">
    <source>
        <dbReference type="Proteomes" id="UP000053424"/>
    </source>
</evidence>
<protein>
    <submittedName>
        <fullName evidence="1">Uncharacterized protein</fullName>
    </submittedName>
</protein>
<keyword evidence="2" id="KW-1185">Reference proteome</keyword>